<gene>
    <name evidence="2" type="ORF">V6N11_039045</name>
</gene>
<evidence type="ECO:0000313" key="3">
    <source>
        <dbReference type="Proteomes" id="UP001396334"/>
    </source>
</evidence>
<evidence type="ECO:0000256" key="1">
    <source>
        <dbReference type="SAM" id="MobiDB-lite"/>
    </source>
</evidence>
<feature type="compositionally biased region" description="Basic residues" evidence="1">
    <location>
        <begin position="17"/>
        <end position="27"/>
    </location>
</feature>
<accession>A0ABR2SLS6</accession>
<name>A0ABR2SLS6_9ROSI</name>
<proteinExistence type="predicted"/>
<reference evidence="2 3" key="1">
    <citation type="journal article" date="2024" name="G3 (Bethesda)">
        <title>Genome assembly of Hibiscus sabdariffa L. provides insights into metabolisms of medicinal natural products.</title>
        <authorList>
            <person name="Kim T."/>
        </authorList>
    </citation>
    <scope>NUCLEOTIDE SEQUENCE [LARGE SCALE GENOMIC DNA]</scope>
    <source>
        <strain evidence="2">TK-2024</strain>
        <tissue evidence="2">Old leaves</tissue>
    </source>
</reference>
<protein>
    <submittedName>
        <fullName evidence="2">Uncharacterized protein</fullName>
    </submittedName>
</protein>
<feature type="region of interest" description="Disordered" evidence="1">
    <location>
        <begin position="1"/>
        <end position="48"/>
    </location>
</feature>
<dbReference type="Proteomes" id="UP001396334">
    <property type="component" value="Unassembled WGS sequence"/>
</dbReference>
<evidence type="ECO:0000313" key="2">
    <source>
        <dbReference type="EMBL" id="KAK9026200.1"/>
    </source>
</evidence>
<organism evidence="2 3">
    <name type="scientific">Hibiscus sabdariffa</name>
    <name type="common">roselle</name>
    <dbReference type="NCBI Taxonomy" id="183260"/>
    <lineage>
        <taxon>Eukaryota</taxon>
        <taxon>Viridiplantae</taxon>
        <taxon>Streptophyta</taxon>
        <taxon>Embryophyta</taxon>
        <taxon>Tracheophyta</taxon>
        <taxon>Spermatophyta</taxon>
        <taxon>Magnoliopsida</taxon>
        <taxon>eudicotyledons</taxon>
        <taxon>Gunneridae</taxon>
        <taxon>Pentapetalae</taxon>
        <taxon>rosids</taxon>
        <taxon>malvids</taxon>
        <taxon>Malvales</taxon>
        <taxon>Malvaceae</taxon>
        <taxon>Malvoideae</taxon>
        <taxon>Hibiscus</taxon>
    </lineage>
</organism>
<dbReference type="EMBL" id="JBBPBN010000013">
    <property type="protein sequence ID" value="KAK9026200.1"/>
    <property type="molecule type" value="Genomic_DNA"/>
</dbReference>
<feature type="compositionally biased region" description="Basic and acidic residues" evidence="1">
    <location>
        <begin position="1"/>
        <end position="13"/>
    </location>
</feature>
<feature type="compositionally biased region" description="Basic and acidic residues" evidence="1">
    <location>
        <begin position="28"/>
        <end position="37"/>
    </location>
</feature>
<sequence length="94" mass="11009">MEISRHPYRERRATASRIRRRTKRHRNQERSETRARGENNPNQISNNNLETWTELGKFETLRFGVFLGRGQAFIHLCALVTKEKAAFLGALDNL</sequence>
<feature type="compositionally biased region" description="Polar residues" evidence="1">
    <location>
        <begin position="39"/>
        <end position="48"/>
    </location>
</feature>
<comment type="caution">
    <text evidence="2">The sequence shown here is derived from an EMBL/GenBank/DDBJ whole genome shotgun (WGS) entry which is preliminary data.</text>
</comment>
<keyword evidence="3" id="KW-1185">Reference proteome</keyword>